<dbReference type="GO" id="GO:0008168">
    <property type="term" value="F:methyltransferase activity"/>
    <property type="evidence" value="ECO:0007669"/>
    <property type="project" value="UniProtKB-KW"/>
</dbReference>
<evidence type="ECO:0000259" key="9">
    <source>
        <dbReference type="Pfam" id="PF02676"/>
    </source>
</evidence>
<evidence type="ECO:0000256" key="6">
    <source>
        <dbReference type="ARBA" id="ARBA00022694"/>
    </source>
</evidence>
<dbReference type="VEuPathDB" id="TriTrypDB:ECC02_004011"/>
<protein>
    <recommendedName>
        <fullName evidence="2">tRNA(Phe) 7-[(3-amino-3-carboxypropyl)-4-demethylwyosine(37)-N(4)]-methyltransferase</fullName>
        <ecNumber evidence="2">2.1.1.282</ecNumber>
    </recommendedName>
    <alternativeName>
        <fullName evidence="7">tRNA(Phe) 7-((3-amino-3-carboxypropyl)-4-demethylwyosine(37)-N(4))-methyltransferase</fullName>
    </alternativeName>
</protein>
<sequence length="315" mass="35322">MEVRRKETSVCSLLWAEINATVFELASDGRSVKTSAMSLRRCNSLFCSFSSAAASGMALSQQKQQRRVSSALFMERREKIIADLRENRNDKSLAGRIDPQVAPLVHFINEKFHCYVTSSSCAGRASLFHKGQVSAAVAAPLAQRKRGAFGQGTLFQTHDPFSDVEGAVEHELIPALESFSAWRKQQHEGDPLVYETELLQFKFEPMIVHVLCETMDDAARLLQCASESGQMNSGVISCSRWTSEHRKITCCITSLLCVDVALFAQGRWLLGHASFSSPEWKALLTNTVVHMNTLFHANEVRRSRFTCELQRRLLF</sequence>
<proteinExistence type="inferred from homology"/>
<dbReference type="Pfam" id="PF02676">
    <property type="entry name" value="TYW3"/>
    <property type="match status" value="1"/>
</dbReference>
<keyword evidence="5" id="KW-0949">S-adenosyl-L-methionine</keyword>
<dbReference type="VEuPathDB" id="TriTrypDB:TCDM_14234"/>
<evidence type="ECO:0000256" key="3">
    <source>
        <dbReference type="ARBA" id="ARBA00022603"/>
    </source>
</evidence>
<gene>
    <name evidence="10" type="ORF">C3747_120g115</name>
</gene>
<keyword evidence="4" id="KW-0808">Transferase</keyword>
<dbReference type="GO" id="GO:0032259">
    <property type="term" value="P:methylation"/>
    <property type="evidence" value="ECO:0007669"/>
    <property type="project" value="UniProtKB-KW"/>
</dbReference>
<comment type="similarity">
    <text evidence="1">Belongs to the TYW3 family.</text>
</comment>
<evidence type="ECO:0000256" key="2">
    <source>
        <dbReference type="ARBA" id="ARBA00012750"/>
    </source>
</evidence>
<evidence type="ECO:0000256" key="4">
    <source>
        <dbReference type="ARBA" id="ARBA00022679"/>
    </source>
</evidence>
<comment type="catalytic activity">
    <reaction evidence="8">
        <text>4-demethyl-7-[(3S)-3-amino-3-carboxypropyl]wyosine(37) in tRNA(Phe) + S-adenosyl-L-methionine = 7-[(3S)-3-amino-3-carboxypropyl]wyosine(37) in tRNA(Phe) + S-adenosyl-L-homocysteine + H(+)</text>
        <dbReference type="Rhea" id="RHEA:36635"/>
        <dbReference type="Rhea" id="RHEA-COMP:10378"/>
        <dbReference type="Rhea" id="RHEA-COMP:10379"/>
        <dbReference type="ChEBI" id="CHEBI:15378"/>
        <dbReference type="ChEBI" id="CHEBI:57856"/>
        <dbReference type="ChEBI" id="CHEBI:59789"/>
        <dbReference type="ChEBI" id="CHEBI:73543"/>
        <dbReference type="ChEBI" id="CHEBI:73550"/>
        <dbReference type="EC" id="2.1.1.282"/>
    </reaction>
</comment>
<dbReference type="VEuPathDB" id="TriTrypDB:TCSYLVIO_005348"/>
<comment type="caution">
    <text evidence="10">The sequence shown here is derived from an EMBL/GenBank/DDBJ whole genome shotgun (WGS) entry which is preliminary data.</text>
</comment>
<dbReference type="VEuPathDB" id="TriTrypDB:TcCLB.511483.30"/>
<dbReference type="VEuPathDB" id="TriTrypDB:C3747_120g115"/>
<keyword evidence="3" id="KW-0489">Methyltransferase</keyword>
<dbReference type="PANTHER" id="PTHR48418:SF1">
    <property type="entry name" value="TRNA WYBUTOSINE-SYNTHESIZING PROTEIN 3"/>
    <property type="match status" value="1"/>
</dbReference>
<dbReference type="GO" id="GO:0008033">
    <property type="term" value="P:tRNA processing"/>
    <property type="evidence" value="ECO:0007669"/>
    <property type="project" value="UniProtKB-KW"/>
</dbReference>
<dbReference type="EMBL" id="PRFC01000120">
    <property type="protein sequence ID" value="PWV06064.1"/>
    <property type="molecule type" value="Genomic_DNA"/>
</dbReference>
<accession>A0A2V2WHA4</accession>
<dbReference type="VEuPathDB" id="TriTrypDB:C4B63_20g217"/>
<dbReference type="EC" id="2.1.1.282" evidence="2"/>
<evidence type="ECO:0000313" key="10">
    <source>
        <dbReference type="EMBL" id="PWV06064.1"/>
    </source>
</evidence>
<keyword evidence="6" id="KW-0819">tRNA processing</keyword>
<reference evidence="10 11" key="1">
    <citation type="journal article" date="2018" name="Microb. Genom.">
        <title>Expanding an expanded genome: long-read sequencing of Trypanosoma cruzi.</title>
        <authorList>
            <person name="Berna L."/>
            <person name="Rodriguez M."/>
            <person name="Chiribao M.L."/>
            <person name="Parodi-Talice A."/>
            <person name="Pita S."/>
            <person name="Rijo G."/>
            <person name="Alvarez-Valin F."/>
            <person name="Robello C."/>
        </authorList>
    </citation>
    <scope>NUCLEOTIDE SEQUENCE [LARGE SCALE GENOMIC DNA]</scope>
    <source>
        <strain evidence="10 11">TCC</strain>
    </source>
</reference>
<organism evidence="10 11">
    <name type="scientific">Trypanosoma cruzi</name>
    <dbReference type="NCBI Taxonomy" id="5693"/>
    <lineage>
        <taxon>Eukaryota</taxon>
        <taxon>Discoba</taxon>
        <taxon>Euglenozoa</taxon>
        <taxon>Kinetoplastea</taxon>
        <taxon>Metakinetoplastina</taxon>
        <taxon>Trypanosomatida</taxon>
        <taxon>Trypanosomatidae</taxon>
        <taxon>Trypanosoma</taxon>
        <taxon>Schizotrypanum</taxon>
    </lineage>
</organism>
<dbReference type="InterPro" id="IPR003827">
    <property type="entry name" value="tRNA_yW-synthesising"/>
</dbReference>
<dbReference type="VEuPathDB" id="TriTrypDB:TcCLB.511529.100"/>
<dbReference type="VEuPathDB" id="TriTrypDB:TcBrA4_0035660"/>
<dbReference type="VEuPathDB" id="TriTrypDB:TcCL_Unassigned05777"/>
<dbReference type="Proteomes" id="UP000246078">
    <property type="component" value="Unassembled WGS sequence"/>
</dbReference>
<dbReference type="SUPFAM" id="SSF111278">
    <property type="entry name" value="SSo0622-like"/>
    <property type="match status" value="1"/>
</dbReference>
<evidence type="ECO:0000256" key="7">
    <source>
        <dbReference type="ARBA" id="ARBA00030554"/>
    </source>
</evidence>
<dbReference type="VEuPathDB" id="TriTrypDB:Tc_MARK_2712"/>
<evidence type="ECO:0000313" key="11">
    <source>
        <dbReference type="Proteomes" id="UP000246078"/>
    </source>
</evidence>
<feature type="domain" description="tRNA wybutosine-synthesizing protein" evidence="9">
    <location>
        <begin position="75"/>
        <end position="310"/>
    </location>
</feature>
<evidence type="ECO:0000256" key="1">
    <source>
        <dbReference type="ARBA" id="ARBA00008569"/>
    </source>
</evidence>
<dbReference type="VEuPathDB" id="TriTrypDB:BCY84_01490"/>
<dbReference type="PANTHER" id="PTHR48418">
    <property type="entry name" value="TRNA WYBUTOSINE-SYNTHESIZING PROTEIN 3"/>
    <property type="match status" value="1"/>
</dbReference>
<dbReference type="Gene3D" id="3.30.1960.10">
    <property type="entry name" value="tRNA wybutosine-synthesizing-like"/>
    <property type="match status" value="1"/>
</dbReference>
<dbReference type="VEuPathDB" id="TriTrypDB:TcG_00013"/>
<evidence type="ECO:0000256" key="8">
    <source>
        <dbReference type="ARBA" id="ARBA00049202"/>
    </source>
</evidence>
<dbReference type="InterPro" id="IPR036602">
    <property type="entry name" value="tRNA_yW-synthesising-like_sf"/>
</dbReference>
<evidence type="ECO:0000256" key="5">
    <source>
        <dbReference type="ARBA" id="ARBA00022691"/>
    </source>
</evidence>
<dbReference type="VEuPathDB" id="TriTrypDB:TcYC6_0049700"/>
<name>A0A2V2WHA4_TRYCR</name>
<dbReference type="AlphaFoldDB" id="A0A2V2WHA4"/>